<keyword evidence="1" id="KW-1133">Transmembrane helix</keyword>
<proteinExistence type="predicted"/>
<sequence>MLMITARYNSRVAPIRESFFYSSMSMTSGLDVNDLSNGESLTAQKIIRTDGEGRIHLAVPTRLLIVPSVAFIVGATIGLVRGGRASSLRFLAENAHRPPRTVKGWYFYNKTKNYRVLLGGMKGAAKESGKLVAISVGWVGIEEGLRALGDPWNEVKEVGAGLGTAALFCGAYRLPLKTSKQTLLLGGLIGTLVKVLDSAKQRLVKSESPVNGE</sequence>
<name>A0AA38JN79_9AGAR</name>
<dbReference type="PANTHER" id="PTHR37852">
    <property type="entry name" value="YALI0B21208P"/>
    <property type="match status" value="1"/>
</dbReference>
<evidence type="ECO:0000313" key="2">
    <source>
        <dbReference type="EMBL" id="KAJ3729085.1"/>
    </source>
</evidence>
<keyword evidence="1" id="KW-0472">Membrane</keyword>
<reference evidence="2" key="2">
    <citation type="journal article" date="2023" name="Proc. Natl. Acad. Sci. U.S.A.">
        <title>A global phylogenomic analysis of the shiitake genus Lentinula.</title>
        <authorList>
            <person name="Sierra-Patev S."/>
            <person name="Min B."/>
            <person name="Naranjo-Ortiz M."/>
            <person name="Looney B."/>
            <person name="Konkel Z."/>
            <person name="Slot J.C."/>
            <person name="Sakamoto Y."/>
            <person name="Steenwyk J.L."/>
            <person name="Rokas A."/>
            <person name="Carro J."/>
            <person name="Camarero S."/>
            <person name="Ferreira P."/>
            <person name="Molpeceres G."/>
            <person name="Ruiz-Duenas F.J."/>
            <person name="Serrano A."/>
            <person name="Henrissat B."/>
            <person name="Drula E."/>
            <person name="Hughes K.W."/>
            <person name="Mata J.L."/>
            <person name="Ishikawa N.K."/>
            <person name="Vargas-Isla R."/>
            <person name="Ushijima S."/>
            <person name="Smith C.A."/>
            <person name="Donoghue J."/>
            <person name="Ahrendt S."/>
            <person name="Andreopoulos W."/>
            <person name="He G."/>
            <person name="LaButti K."/>
            <person name="Lipzen A."/>
            <person name="Ng V."/>
            <person name="Riley R."/>
            <person name="Sandor L."/>
            <person name="Barry K."/>
            <person name="Martinez A.T."/>
            <person name="Xiao Y."/>
            <person name="Gibbons J.G."/>
            <person name="Terashima K."/>
            <person name="Grigoriev I.V."/>
            <person name="Hibbett D."/>
        </authorList>
    </citation>
    <scope>NUCLEOTIDE SEQUENCE</scope>
    <source>
        <strain evidence="2">ET3784</strain>
    </source>
</reference>
<accession>A0AA38JN79</accession>
<comment type="caution">
    <text evidence="2">The sequence shown here is derived from an EMBL/GenBank/DDBJ whole genome shotgun (WGS) entry which is preliminary data.</text>
</comment>
<dbReference type="EMBL" id="JANVFO010000038">
    <property type="protein sequence ID" value="KAJ3729085.1"/>
    <property type="molecule type" value="Genomic_DNA"/>
</dbReference>
<feature type="transmembrane region" description="Helical" evidence="1">
    <location>
        <begin position="63"/>
        <end position="80"/>
    </location>
</feature>
<keyword evidence="3" id="KW-1185">Reference proteome</keyword>
<evidence type="ECO:0000256" key="1">
    <source>
        <dbReference type="SAM" id="Phobius"/>
    </source>
</evidence>
<dbReference type="PANTHER" id="PTHR37852:SF1">
    <property type="entry name" value="HIG1 DOMAIN-CONTAINING PROTEIN"/>
    <property type="match status" value="1"/>
</dbReference>
<protein>
    <submittedName>
        <fullName evidence="2">Uncharacterized protein</fullName>
    </submittedName>
</protein>
<dbReference type="Proteomes" id="UP001176059">
    <property type="component" value="Unassembled WGS sequence"/>
</dbReference>
<organism evidence="2 3">
    <name type="scientific">Lentinula guzmanii</name>
    <dbReference type="NCBI Taxonomy" id="2804957"/>
    <lineage>
        <taxon>Eukaryota</taxon>
        <taxon>Fungi</taxon>
        <taxon>Dikarya</taxon>
        <taxon>Basidiomycota</taxon>
        <taxon>Agaricomycotina</taxon>
        <taxon>Agaricomycetes</taxon>
        <taxon>Agaricomycetidae</taxon>
        <taxon>Agaricales</taxon>
        <taxon>Marasmiineae</taxon>
        <taxon>Omphalotaceae</taxon>
        <taxon>Lentinula</taxon>
    </lineage>
</organism>
<keyword evidence="1" id="KW-0812">Transmembrane</keyword>
<evidence type="ECO:0000313" key="3">
    <source>
        <dbReference type="Proteomes" id="UP001176059"/>
    </source>
</evidence>
<reference evidence="2" key="1">
    <citation type="submission" date="2022-08" db="EMBL/GenBank/DDBJ databases">
        <authorList>
            <consortium name="DOE Joint Genome Institute"/>
            <person name="Min B."/>
            <person name="Sierra-Patev S."/>
            <person name="Naranjo-Ortiz M."/>
            <person name="Looney B."/>
            <person name="Konkel Z."/>
            <person name="Slot J.C."/>
            <person name="Sakamoto Y."/>
            <person name="Steenwyk J.L."/>
            <person name="Rokas A."/>
            <person name="Carro J."/>
            <person name="Camarero S."/>
            <person name="Ferreira P."/>
            <person name="Molpeceres G."/>
            <person name="Ruiz-duenas F.J."/>
            <person name="Serrano A."/>
            <person name="Henrissat B."/>
            <person name="Drula E."/>
            <person name="Hughes K.W."/>
            <person name="Mata J.L."/>
            <person name="Ishikawa N.K."/>
            <person name="Vargas-Isla R."/>
            <person name="Ushijima S."/>
            <person name="Smith C.A."/>
            <person name="Ahrendt S."/>
            <person name="Andreopoulos W."/>
            <person name="He G."/>
            <person name="LaButti K."/>
            <person name="Lipzen A."/>
            <person name="Ng V."/>
            <person name="Riley R."/>
            <person name="Sandor L."/>
            <person name="Barry K."/>
            <person name="Martinez A.T."/>
            <person name="Xiao Y."/>
            <person name="Gibbons J.G."/>
            <person name="Terashima K."/>
            <person name="Hibbett D.S."/>
            <person name="Grigoriev I.V."/>
        </authorList>
    </citation>
    <scope>NUCLEOTIDE SEQUENCE</scope>
    <source>
        <strain evidence="2">ET3784</strain>
    </source>
</reference>
<dbReference type="AlphaFoldDB" id="A0AA38JN79"/>
<gene>
    <name evidence="2" type="ORF">DFJ43DRAFT_1084685</name>
</gene>